<feature type="transmembrane region" description="Helical" evidence="2">
    <location>
        <begin position="753"/>
        <end position="777"/>
    </location>
</feature>
<evidence type="ECO:0000256" key="1">
    <source>
        <dbReference type="SAM" id="MobiDB-lite"/>
    </source>
</evidence>
<feature type="chain" id="PRO_5036455491" evidence="3">
    <location>
        <begin position="22"/>
        <end position="910"/>
    </location>
</feature>
<feature type="signal peptide" evidence="3">
    <location>
        <begin position="1"/>
        <end position="21"/>
    </location>
</feature>
<feature type="transmembrane region" description="Helical" evidence="2">
    <location>
        <begin position="144"/>
        <end position="169"/>
    </location>
</feature>
<feature type="transmembrane region" description="Helical" evidence="2">
    <location>
        <begin position="401"/>
        <end position="424"/>
    </location>
</feature>
<feature type="transmembrane region" description="Helical" evidence="2">
    <location>
        <begin position="454"/>
        <end position="472"/>
    </location>
</feature>
<feature type="transmembrane region" description="Helical" evidence="2">
    <location>
        <begin position="543"/>
        <end position="567"/>
    </location>
</feature>
<dbReference type="Proteomes" id="UP000005408">
    <property type="component" value="Unassembled WGS sequence"/>
</dbReference>
<evidence type="ECO:0000256" key="3">
    <source>
        <dbReference type="SAM" id="SignalP"/>
    </source>
</evidence>
<proteinExistence type="predicted"/>
<dbReference type="EnsemblMetazoa" id="G5743.1">
    <property type="protein sequence ID" value="G5743.1:cds"/>
    <property type="gene ID" value="G5743"/>
</dbReference>
<dbReference type="AlphaFoldDB" id="A0A8W8NDT2"/>
<feature type="transmembrane region" description="Helical" evidence="2">
    <location>
        <begin position="658"/>
        <end position="682"/>
    </location>
</feature>
<keyword evidence="3" id="KW-0732">Signal</keyword>
<feature type="compositionally biased region" description="Polar residues" evidence="1">
    <location>
        <begin position="839"/>
        <end position="848"/>
    </location>
</feature>
<sequence length="910" mass="103624">MSQLELVGLLFLIHVSNSTYAFKCYIDEVRKTTFVDNTSFTLWKMRVYGSSQTFCIDVVVLLVSSCLILRFFSIGCTIGGLVMKFSEPLLSLDGIVLLNNVSLGSLPFGSLLYTLDMCIVSSFVLDTVYVVLIFCGISKRSKEWLIASSAAIFLGIIFNIFIVAFYSWILDKIHTLIFTSLKARYDENQEKFETTLKCRGYIVWNGSSAITCSDYIKSTVYTYGSTFIAMLVSNIVLSIVILVGIECLFRYKNVREKLKHKSNMWTVTVKLELVNSENGMWNQSCLFLKNSWARNPTVSKFGYLSAGYIFFCSELLCLIIHFVVVGFSGKLFVNEWTAFLAIFLSVSIVYIIFKIIYIYKADRVYRYTMHNTRFSDYSLLPGRYGFVRYVKHQIKEHNLTASLIIVSVLLCIVDCIQISGLLIIRYGYSSRHFVNQILNGIKLGTLKMSVNRDSVAFISLVSCILSFLLQCAKWISVGTKKPRIALFITWTEVPLLILQACGVSMDIILIKLLYCCDDNDGCFFSYGSKYRFCYGDVYDHMKIFAWFALVTGILNIFLQVSSVYFGFRYFKQSEDGHLGIFKGLTELFLDPWKKIRKDRTLEFILQRIFYGLQLFSLALNVAFWIGIVLMIFVPGYIYGNGLLKKLSDQPLSLSFNNAESTIIGILGSLMAFIYINVFNQIFGMRFLYQRKATFFRMFILIEVGFCMVDVIYLIFSSDVFHAAYCFCNYGSYCKNSFNSTEIERNENCRGSTIGLIGLLIAFIVLTLGLRIISLVISKSLSKQLPLRIGLKDDSPNYKDGVRQQSTIQEVPPTSCSQSLDDVIGNAGETLGMLQLSESLASNSKQPMNESDEESLEKRNNAHIETLQTDDDNDDDIDDENDENDDKEEEDLFKTAYEMGFLSKEEYSEVE</sequence>
<feature type="transmembrane region" description="Helical" evidence="2">
    <location>
        <begin position="336"/>
        <end position="359"/>
    </location>
</feature>
<feature type="transmembrane region" description="Helical" evidence="2">
    <location>
        <begin position="58"/>
        <end position="83"/>
    </location>
</feature>
<reference evidence="4" key="1">
    <citation type="submission" date="2022-08" db="UniProtKB">
        <authorList>
            <consortium name="EnsemblMetazoa"/>
        </authorList>
    </citation>
    <scope>IDENTIFICATION</scope>
    <source>
        <strain evidence="4">05x7-T-G4-1.051#20</strain>
    </source>
</reference>
<accession>A0A8W8NDT2</accession>
<evidence type="ECO:0000313" key="5">
    <source>
        <dbReference type="Proteomes" id="UP000005408"/>
    </source>
</evidence>
<feature type="compositionally biased region" description="Acidic residues" evidence="1">
    <location>
        <begin position="867"/>
        <end position="890"/>
    </location>
</feature>
<feature type="transmembrane region" description="Helical" evidence="2">
    <location>
        <begin position="301"/>
        <end position="324"/>
    </location>
</feature>
<protein>
    <submittedName>
        <fullName evidence="4">Uncharacterized protein</fullName>
    </submittedName>
</protein>
<feature type="region of interest" description="Disordered" evidence="1">
    <location>
        <begin position="839"/>
        <end position="910"/>
    </location>
</feature>
<keyword evidence="2" id="KW-0812">Transmembrane</keyword>
<keyword evidence="5" id="KW-1185">Reference proteome</keyword>
<organism evidence="4 5">
    <name type="scientific">Magallana gigas</name>
    <name type="common">Pacific oyster</name>
    <name type="synonym">Crassostrea gigas</name>
    <dbReference type="NCBI Taxonomy" id="29159"/>
    <lineage>
        <taxon>Eukaryota</taxon>
        <taxon>Metazoa</taxon>
        <taxon>Spiralia</taxon>
        <taxon>Lophotrochozoa</taxon>
        <taxon>Mollusca</taxon>
        <taxon>Bivalvia</taxon>
        <taxon>Autobranchia</taxon>
        <taxon>Pteriomorphia</taxon>
        <taxon>Ostreida</taxon>
        <taxon>Ostreoidea</taxon>
        <taxon>Ostreidae</taxon>
        <taxon>Magallana</taxon>
    </lineage>
</organism>
<feature type="transmembrane region" description="Helical" evidence="2">
    <location>
        <begin position="614"/>
        <end position="638"/>
    </location>
</feature>
<feature type="transmembrane region" description="Helical" evidence="2">
    <location>
        <begin position="694"/>
        <end position="715"/>
    </location>
</feature>
<name>A0A8W8NDT2_MAGGI</name>
<evidence type="ECO:0000256" key="2">
    <source>
        <dbReference type="SAM" id="Phobius"/>
    </source>
</evidence>
<feature type="transmembrane region" description="Helical" evidence="2">
    <location>
        <begin position="484"/>
        <end position="510"/>
    </location>
</feature>
<feature type="region of interest" description="Disordered" evidence="1">
    <location>
        <begin position="797"/>
        <end position="818"/>
    </location>
</feature>
<evidence type="ECO:0000313" key="4">
    <source>
        <dbReference type="EnsemblMetazoa" id="G5743.1:cds"/>
    </source>
</evidence>
<feature type="transmembrane region" description="Helical" evidence="2">
    <location>
        <begin position="227"/>
        <end position="249"/>
    </location>
</feature>
<keyword evidence="2" id="KW-0472">Membrane</keyword>
<feature type="compositionally biased region" description="Polar residues" evidence="1">
    <location>
        <begin position="802"/>
        <end position="818"/>
    </location>
</feature>
<keyword evidence="2" id="KW-1133">Transmembrane helix</keyword>
<feature type="transmembrane region" description="Helical" evidence="2">
    <location>
        <begin position="119"/>
        <end position="137"/>
    </location>
</feature>